<evidence type="ECO:0000313" key="2">
    <source>
        <dbReference type="Proteomes" id="UP000198736"/>
    </source>
</evidence>
<proteinExistence type="predicted"/>
<organism evidence="1 2">
    <name type="scientific">Candidatus Nitrospira nitrificans</name>
    <dbReference type="NCBI Taxonomy" id="1742973"/>
    <lineage>
        <taxon>Bacteria</taxon>
        <taxon>Pseudomonadati</taxon>
        <taxon>Nitrospirota</taxon>
        <taxon>Nitrospiria</taxon>
        <taxon>Nitrospirales</taxon>
        <taxon>Nitrospiraceae</taxon>
        <taxon>Nitrospira</taxon>
    </lineage>
</organism>
<name>A0A0S4LPF1_9BACT</name>
<accession>A0A0S4LPF1</accession>
<dbReference type="EMBL" id="CZPZ01000031">
    <property type="protein sequence ID" value="CUS37819.1"/>
    <property type="molecule type" value="Genomic_DNA"/>
</dbReference>
<evidence type="ECO:0000313" key="1">
    <source>
        <dbReference type="EMBL" id="CUS37819.1"/>
    </source>
</evidence>
<gene>
    <name evidence="1" type="ORF">COMA2_40043</name>
</gene>
<keyword evidence="2" id="KW-1185">Reference proteome</keyword>
<reference evidence="2" key="1">
    <citation type="submission" date="2015-10" db="EMBL/GenBank/DDBJ databases">
        <authorList>
            <person name="Luecker S."/>
            <person name="Luecker S."/>
        </authorList>
    </citation>
    <scope>NUCLEOTIDE SEQUENCE [LARGE SCALE GENOMIC DNA]</scope>
</reference>
<sequence>MVIEPWRVGRERIHRRLITERTAVLAEEILDPVRRKGTPRPVRIGRRVLLIRIGAEFPEIFGGGRKRK</sequence>
<dbReference type="Proteomes" id="UP000198736">
    <property type="component" value="Unassembled WGS sequence"/>
</dbReference>
<dbReference type="AlphaFoldDB" id="A0A0S4LPF1"/>
<protein>
    <submittedName>
        <fullName evidence="1">Uncharacterized protein</fullName>
    </submittedName>
</protein>